<dbReference type="WBParaSite" id="PSAMB.scaffold3528size17918.g21738.t1">
    <property type="protein sequence ID" value="PSAMB.scaffold3528size17918.g21738.t1"/>
    <property type="gene ID" value="PSAMB.scaffold3528size17918.g21738"/>
</dbReference>
<dbReference type="AlphaFoldDB" id="A0A914W8H2"/>
<protein>
    <submittedName>
        <fullName evidence="3">Prevent-host-death protein</fullName>
    </submittedName>
</protein>
<evidence type="ECO:0000313" key="3">
    <source>
        <dbReference type="WBParaSite" id="PSAMB.scaffold3528size17918.g21738.t1"/>
    </source>
</evidence>
<evidence type="ECO:0000313" key="2">
    <source>
        <dbReference type="Proteomes" id="UP000887566"/>
    </source>
</evidence>
<feature type="region of interest" description="Disordered" evidence="1">
    <location>
        <begin position="15"/>
        <end position="37"/>
    </location>
</feature>
<name>A0A914W8H2_9BILA</name>
<evidence type="ECO:0000256" key="1">
    <source>
        <dbReference type="SAM" id="MobiDB-lite"/>
    </source>
</evidence>
<dbReference type="Proteomes" id="UP000887566">
    <property type="component" value="Unplaced"/>
</dbReference>
<organism evidence="2 3">
    <name type="scientific">Plectus sambesii</name>
    <dbReference type="NCBI Taxonomy" id="2011161"/>
    <lineage>
        <taxon>Eukaryota</taxon>
        <taxon>Metazoa</taxon>
        <taxon>Ecdysozoa</taxon>
        <taxon>Nematoda</taxon>
        <taxon>Chromadorea</taxon>
        <taxon>Plectida</taxon>
        <taxon>Plectina</taxon>
        <taxon>Plectoidea</taxon>
        <taxon>Plectidae</taxon>
        <taxon>Plectus</taxon>
    </lineage>
</organism>
<sequence>EAGWAVLRAGMSPGRVPPVLAGDDDEPFSAWLDLPGD</sequence>
<proteinExistence type="predicted"/>
<reference evidence="3" key="1">
    <citation type="submission" date="2022-11" db="UniProtKB">
        <authorList>
            <consortium name="WormBaseParasite"/>
        </authorList>
    </citation>
    <scope>IDENTIFICATION</scope>
</reference>
<keyword evidence="2" id="KW-1185">Reference proteome</keyword>
<accession>A0A914W8H2</accession>